<evidence type="ECO:0000256" key="6">
    <source>
        <dbReference type="ARBA" id="ARBA00022840"/>
    </source>
</evidence>
<keyword evidence="7" id="KW-0829">Tyrosine-protein kinase</keyword>
<dbReference type="SUPFAM" id="SSF52540">
    <property type="entry name" value="P-loop containing nucleoside triphosphate hydrolases"/>
    <property type="match status" value="1"/>
</dbReference>
<comment type="similarity">
    <text evidence="1">Belongs to the CpsD/CapB family.</text>
</comment>
<accession>A0ABU5KI33</accession>
<evidence type="ECO:0000256" key="3">
    <source>
        <dbReference type="ARBA" id="ARBA00022679"/>
    </source>
</evidence>
<evidence type="ECO:0000256" key="5">
    <source>
        <dbReference type="ARBA" id="ARBA00022777"/>
    </source>
</evidence>
<evidence type="ECO:0000256" key="1">
    <source>
        <dbReference type="ARBA" id="ARBA00007316"/>
    </source>
</evidence>
<dbReference type="Gene3D" id="3.40.50.300">
    <property type="entry name" value="P-loop containing nucleotide triphosphate hydrolases"/>
    <property type="match status" value="1"/>
</dbReference>
<evidence type="ECO:0000256" key="2">
    <source>
        <dbReference type="ARBA" id="ARBA00011903"/>
    </source>
</evidence>
<dbReference type="EC" id="2.7.10.2" evidence="2"/>
<keyword evidence="3 10" id="KW-0808">Transferase</keyword>
<dbReference type="PANTHER" id="PTHR32309:SF13">
    <property type="entry name" value="FERRIC ENTEROBACTIN TRANSPORT PROTEIN FEPE"/>
    <property type="match status" value="1"/>
</dbReference>
<sequence>MGVKKRKKMHQKRILLTLSDPRAVISEQFRTIRTNIKFSAIDQTIKSIVITSSEAEEGKSTVAANLAVVFAQEGKKTLLIDADLRKPTVQYTFNLMNTTGLTSVLSHQVSFGQAVHKTHLSELDVLTSGPIPPNPSELLSSRAMENLMKEVKEEYDMVIFDSPPVIIVTDAQLLANQCDGSILVVRSNHTDKEKVMKAKELLNSANTRILGAVLNDKKVINNNYYQYYGEK</sequence>
<evidence type="ECO:0000256" key="7">
    <source>
        <dbReference type="ARBA" id="ARBA00023137"/>
    </source>
</evidence>
<name>A0ABU5KI33_9BACL</name>
<keyword evidence="11" id="KW-1185">Reference proteome</keyword>
<comment type="catalytic activity">
    <reaction evidence="8">
        <text>L-tyrosyl-[protein] + ATP = O-phospho-L-tyrosyl-[protein] + ADP + H(+)</text>
        <dbReference type="Rhea" id="RHEA:10596"/>
        <dbReference type="Rhea" id="RHEA-COMP:10136"/>
        <dbReference type="Rhea" id="RHEA-COMP:20101"/>
        <dbReference type="ChEBI" id="CHEBI:15378"/>
        <dbReference type="ChEBI" id="CHEBI:30616"/>
        <dbReference type="ChEBI" id="CHEBI:46858"/>
        <dbReference type="ChEBI" id="CHEBI:61978"/>
        <dbReference type="ChEBI" id="CHEBI:456216"/>
        <dbReference type="EC" id="2.7.10.2"/>
    </reaction>
</comment>
<comment type="caution">
    <text evidence="10">The sequence shown here is derived from an EMBL/GenBank/DDBJ whole genome shotgun (WGS) entry which is preliminary data.</text>
</comment>
<dbReference type="InterPro" id="IPR027417">
    <property type="entry name" value="P-loop_NTPase"/>
</dbReference>
<dbReference type="Pfam" id="PF13614">
    <property type="entry name" value="AAA_31"/>
    <property type="match status" value="1"/>
</dbReference>
<keyword evidence="6" id="KW-0067">ATP-binding</keyword>
<keyword evidence="5 10" id="KW-0418">Kinase</keyword>
<dbReference type="GO" id="GO:0004715">
    <property type="term" value="F:non-membrane spanning protein tyrosine kinase activity"/>
    <property type="evidence" value="ECO:0007669"/>
    <property type="project" value="UniProtKB-EC"/>
</dbReference>
<dbReference type="NCBIfam" id="TIGR01007">
    <property type="entry name" value="eps_fam"/>
    <property type="match status" value="1"/>
</dbReference>
<dbReference type="EMBL" id="JAXQNN010000001">
    <property type="protein sequence ID" value="MDZ5710904.1"/>
    <property type="molecule type" value="Genomic_DNA"/>
</dbReference>
<dbReference type="InterPro" id="IPR025669">
    <property type="entry name" value="AAA_dom"/>
</dbReference>
<evidence type="ECO:0000313" key="10">
    <source>
        <dbReference type="EMBL" id="MDZ5710904.1"/>
    </source>
</evidence>
<feature type="domain" description="AAA" evidence="9">
    <location>
        <begin position="47"/>
        <end position="174"/>
    </location>
</feature>
<reference evidence="10 11" key="1">
    <citation type="submission" date="2023-12" db="EMBL/GenBank/DDBJ databases">
        <title>Jeotgalibacillus haloalkaliphilus sp. nov., a novel salt-tolerant bacteria, isolated from the estuary of the Fenhe River into the Yellow River.</title>
        <authorList>
            <person name="Li Y."/>
        </authorList>
    </citation>
    <scope>NUCLEOTIDE SEQUENCE [LARGE SCALE GENOMIC DNA]</scope>
    <source>
        <strain evidence="10 11">HH7-29</strain>
    </source>
</reference>
<dbReference type="PANTHER" id="PTHR32309">
    <property type="entry name" value="TYROSINE-PROTEIN KINASE"/>
    <property type="match status" value="1"/>
</dbReference>
<dbReference type="RefSeq" id="WP_322419933.1">
    <property type="nucleotide sequence ID" value="NZ_JAXQNN010000001.1"/>
</dbReference>
<dbReference type="InterPro" id="IPR050445">
    <property type="entry name" value="Bact_polysacc_biosynth/exp"/>
</dbReference>
<evidence type="ECO:0000259" key="9">
    <source>
        <dbReference type="Pfam" id="PF13614"/>
    </source>
</evidence>
<proteinExistence type="inferred from homology"/>
<keyword evidence="4" id="KW-0547">Nucleotide-binding</keyword>
<organism evidence="10 11">
    <name type="scientific">Jeotgalibacillus haloalkalitolerans</name>
    <dbReference type="NCBI Taxonomy" id="3104292"/>
    <lineage>
        <taxon>Bacteria</taxon>
        <taxon>Bacillati</taxon>
        <taxon>Bacillota</taxon>
        <taxon>Bacilli</taxon>
        <taxon>Bacillales</taxon>
        <taxon>Caryophanaceae</taxon>
        <taxon>Jeotgalibacillus</taxon>
    </lineage>
</organism>
<evidence type="ECO:0000313" key="11">
    <source>
        <dbReference type="Proteomes" id="UP001292084"/>
    </source>
</evidence>
<evidence type="ECO:0000256" key="8">
    <source>
        <dbReference type="ARBA" id="ARBA00051245"/>
    </source>
</evidence>
<dbReference type="InterPro" id="IPR005702">
    <property type="entry name" value="Wzc-like_C"/>
</dbReference>
<dbReference type="Proteomes" id="UP001292084">
    <property type="component" value="Unassembled WGS sequence"/>
</dbReference>
<protein>
    <recommendedName>
        <fullName evidence="2">non-specific protein-tyrosine kinase</fullName>
        <ecNumber evidence="2">2.7.10.2</ecNumber>
    </recommendedName>
</protein>
<evidence type="ECO:0000256" key="4">
    <source>
        <dbReference type="ARBA" id="ARBA00022741"/>
    </source>
</evidence>
<dbReference type="CDD" id="cd05387">
    <property type="entry name" value="BY-kinase"/>
    <property type="match status" value="1"/>
</dbReference>
<gene>
    <name evidence="10" type="ORF">UFB30_01665</name>
</gene>